<comment type="caution">
    <text evidence="2">The sequence shown here is derived from an EMBL/GenBank/DDBJ whole genome shotgun (WGS) entry which is preliminary data.</text>
</comment>
<reference evidence="2 3" key="1">
    <citation type="submission" date="2011-05" db="EMBL/GenBank/DDBJ databases">
        <authorList>
            <person name="Muzny D."/>
            <person name="Qin X."/>
            <person name="Deng J."/>
            <person name="Jiang H."/>
            <person name="Liu Y."/>
            <person name="Qu J."/>
            <person name="Song X.-Z."/>
            <person name="Zhang L."/>
            <person name="Thornton R."/>
            <person name="Coyle M."/>
            <person name="Francisco L."/>
            <person name="Jackson L."/>
            <person name="Javaid M."/>
            <person name="Korchina V."/>
            <person name="Kovar C."/>
            <person name="Mata R."/>
            <person name="Mathew T."/>
            <person name="Ngo R."/>
            <person name="Nguyen L."/>
            <person name="Nguyen N."/>
            <person name="Okwuonu G."/>
            <person name="Ongeri F."/>
            <person name="Pham C."/>
            <person name="Simmons D."/>
            <person name="Wilczek-Boney K."/>
            <person name="Hale W."/>
            <person name="Jakkamsetti A."/>
            <person name="Pham P."/>
            <person name="Ruth R."/>
            <person name="San Lucas F."/>
            <person name="Warren J."/>
            <person name="Zhang J."/>
            <person name="Zhao Z."/>
            <person name="Zhou C."/>
            <person name="Zhu D."/>
            <person name="Lee S."/>
            <person name="Bess C."/>
            <person name="Blankenburg K."/>
            <person name="Forbes L."/>
            <person name="Fu Q."/>
            <person name="Gubbala S."/>
            <person name="Hirani K."/>
            <person name="Jayaseelan J.C."/>
            <person name="Lara F."/>
            <person name="Munidasa M."/>
            <person name="Palculict T."/>
            <person name="Patil S."/>
            <person name="Pu L.-L."/>
            <person name="Saada N."/>
            <person name="Tang L."/>
            <person name="Weissenberger G."/>
            <person name="Zhu Y."/>
            <person name="Hemphill L."/>
            <person name="Shang Y."/>
            <person name="Youmans B."/>
            <person name="Ayvaz T."/>
            <person name="Ross M."/>
            <person name="Santibanez J."/>
            <person name="Aqrawi P."/>
            <person name="Gross S."/>
            <person name="Joshi V."/>
            <person name="Fowler G."/>
            <person name="Nazareth L."/>
            <person name="Reid J."/>
            <person name="Worley K."/>
            <person name="Petrosino J."/>
            <person name="Highlander S."/>
            <person name="Gibbs R."/>
        </authorList>
    </citation>
    <scope>NUCLEOTIDE SEQUENCE [LARGE SCALE GENOMIC DNA]</scope>
    <source>
        <strain evidence="2 3">ATCC 33926</strain>
    </source>
</reference>
<dbReference type="Proteomes" id="UP000004982">
    <property type="component" value="Unassembled WGS sequence"/>
</dbReference>
<keyword evidence="1" id="KW-1133">Transmembrane helix</keyword>
<evidence type="ECO:0000256" key="1">
    <source>
        <dbReference type="SAM" id="Phobius"/>
    </source>
</evidence>
<organism evidence="2 3">
    <name type="scientific">Neisseria macacae ATCC 33926</name>
    <dbReference type="NCBI Taxonomy" id="997348"/>
    <lineage>
        <taxon>Bacteria</taxon>
        <taxon>Pseudomonadati</taxon>
        <taxon>Pseudomonadota</taxon>
        <taxon>Betaproteobacteria</taxon>
        <taxon>Neisseriales</taxon>
        <taxon>Neisseriaceae</taxon>
        <taxon>Neisseria</taxon>
    </lineage>
</organism>
<accession>A0AA36XJ54</accession>
<feature type="transmembrane region" description="Helical" evidence="1">
    <location>
        <begin position="20"/>
        <end position="36"/>
    </location>
</feature>
<keyword evidence="1" id="KW-0812">Transmembrane</keyword>
<keyword evidence="1" id="KW-0472">Membrane</keyword>
<sequence length="46" mass="5729">MPLTEIARVAMNFHELLFWSWYRFICIEYIIIIWLGKKKNQDRGFH</sequence>
<protein>
    <submittedName>
        <fullName evidence="2">Uncharacterized protein</fullName>
    </submittedName>
</protein>
<proteinExistence type="predicted"/>
<evidence type="ECO:0000313" key="3">
    <source>
        <dbReference type="Proteomes" id="UP000004982"/>
    </source>
</evidence>
<dbReference type="AlphaFoldDB" id="A0AA36XJ54"/>
<evidence type="ECO:0000313" key="2">
    <source>
        <dbReference type="EMBL" id="EGQ74818.1"/>
    </source>
</evidence>
<name>A0AA36XJ54_9NEIS</name>
<gene>
    <name evidence="2" type="ORF">HMPREF9418_2633</name>
</gene>
<dbReference type="EMBL" id="AFQE01000132">
    <property type="protein sequence ID" value="EGQ74818.1"/>
    <property type="molecule type" value="Genomic_DNA"/>
</dbReference>